<reference evidence="1" key="2">
    <citation type="journal article" date="2015" name="Fish Shellfish Immunol.">
        <title>Early steps in the European eel (Anguilla anguilla)-Vibrio vulnificus interaction in the gills: Role of the RtxA13 toxin.</title>
        <authorList>
            <person name="Callol A."/>
            <person name="Pajuelo D."/>
            <person name="Ebbesson L."/>
            <person name="Teles M."/>
            <person name="MacKenzie S."/>
            <person name="Amaro C."/>
        </authorList>
    </citation>
    <scope>NUCLEOTIDE SEQUENCE</scope>
</reference>
<evidence type="ECO:0000313" key="1">
    <source>
        <dbReference type="EMBL" id="JAH24060.1"/>
    </source>
</evidence>
<name>A0A0E9R6F6_ANGAN</name>
<organism evidence="1">
    <name type="scientific">Anguilla anguilla</name>
    <name type="common">European freshwater eel</name>
    <name type="synonym">Muraena anguilla</name>
    <dbReference type="NCBI Taxonomy" id="7936"/>
    <lineage>
        <taxon>Eukaryota</taxon>
        <taxon>Metazoa</taxon>
        <taxon>Chordata</taxon>
        <taxon>Craniata</taxon>
        <taxon>Vertebrata</taxon>
        <taxon>Euteleostomi</taxon>
        <taxon>Actinopterygii</taxon>
        <taxon>Neopterygii</taxon>
        <taxon>Teleostei</taxon>
        <taxon>Anguilliformes</taxon>
        <taxon>Anguillidae</taxon>
        <taxon>Anguilla</taxon>
    </lineage>
</organism>
<dbReference type="AlphaFoldDB" id="A0A0E9R6F6"/>
<proteinExistence type="predicted"/>
<dbReference type="EMBL" id="GBXM01084517">
    <property type="protein sequence ID" value="JAH24060.1"/>
    <property type="molecule type" value="Transcribed_RNA"/>
</dbReference>
<protein>
    <submittedName>
        <fullName evidence="1">Uncharacterized protein</fullName>
    </submittedName>
</protein>
<sequence length="83" mass="9162">MYGICLHAQRNGSLDNETWQIRSIHNQLGGGLIVIRLIPIQTCIRNIWLKIVCIPLSSSHCSSCGTITEVQDSLEKGGLSQEI</sequence>
<accession>A0A0E9R6F6</accession>
<dbReference type="EMBL" id="GBXM01089200">
    <property type="protein sequence ID" value="JAH19377.1"/>
    <property type="molecule type" value="Transcribed_RNA"/>
</dbReference>
<reference evidence="1" key="1">
    <citation type="submission" date="2014-11" db="EMBL/GenBank/DDBJ databases">
        <authorList>
            <person name="Amaro Gonzalez C."/>
        </authorList>
    </citation>
    <scope>NUCLEOTIDE SEQUENCE</scope>
</reference>